<dbReference type="EMBL" id="JACHET010000001">
    <property type="protein sequence ID" value="MBB6183846.1"/>
    <property type="molecule type" value="Genomic_DNA"/>
</dbReference>
<gene>
    <name evidence="3" type="ORF">HNQ86_001191</name>
    <name evidence="2" type="ORF">LF63_0105200</name>
</gene>
<evidence type="ECO:0008006" key="6">
    <source>
        <dbReference type="Google" id="ProtNLM"/>
    </source>
</evidence>
<feature type="region of interest" description="Disordered" evidence="1">
    <location>
        <begin position="1"/>
        <end position="23"/>
    </location>
</feature>
<comment type="caution">
    <text evidence="2">The sequence shown here is derived from an EMBL/GenBank/DDBJ whole genome shotgun (WGS) entry which is preliminary data.</text>
</comment>
<reference evidence="3 5" key="2">
    <citation type="submission" date="2020-08" db="EMBL/GenBank/DDBJ databases">
        <title>Genomic Encyclopedia of Type Strains, Phase IV (KMG-IV): sequencing the most valuable type-strain genomes for metagenomic binning, comparative biology and taxonomic classification.</title>
        <authorList>
            <person name="Goeker M."/>
        </authorList>
    </citation>
    <scope>NUCLEOTIDE SEQUENCE [LARGE SCALE GENOMIC DNA]</scope>
    <source>
        <strain evidence="3 5">DSM 107085</strain>
    </source>
</reference>
<evidence type="ECO:0000313" key="2">
    <source>
        <dbReference type="EMBL" id="KGI77818.1"/>
    </source>
</evidence>
<reference evidence="2 4" key="1">
    <citation type="submission" date="2014-09" db="EMBL/GenBank/DDBJ databases">
        <title>Xanthomonadaceae 3.5X direct submission.</title>
        <authorList>
            <person name="Fang T."/>
            <person name="Wang H."/>
        </authorList>
    </citation>
    <scope>NUCLEOTIDE SEQUENCE [LARGE SCALE GENOMIC DNA]</scope>
    <source>
        <strain evidence="2 4">3.5X</strain>
    </source>
</reference>
<dbReference type="EMBL" id="JROI01000010">
    <property type="protein sequence ID" value="KGI77818.1"/>
    <property type="molecule type" value="Genomic_DNA"/>
</dbReference>
<keyword evidence="4" id="KW-1185">Reference proteome</keyword>
<accession>A0A099CV30</accession>
<dbReference type="Proteomes" id="UP000029708">
    <property type="component" value="Unassembled WGS sequence"/>
</dbReference>
<organism evidence="2 4">
    <name type="scientific">Oleiagrimonas soli</name>
    <dbReference type="NCBI Taxonomy" id="1543381"/>
    <lineage>
        <taxon>Bacteria</taxon>
        <taxon>Pseudomonadati</taxon>
        <taxon>Pseudomonadota</taxon>
        <taxon>Gammaproteobacteria</taxon>
        <taxon>Lysobacterales</taxon>
        <taxon>Rhodanobacteraceae</taxon>
        <taxon>Oleiagrimonas</taxon>
    </lineage>
</organism>
<proteinExistence type="predicted"/>
<sequence length="119" mass="13416">MHIGQDTQQRDDRRAHRKSVESTEPVINVITGLSMGHIGNMSRTGVMLIGATRPDSNAIYQIILPLPLKNGTTLNIEVGVQEQWHDQAASTDQYWVGYRIVAISDEDHARLQNWLELPE</sequence>
<dbReference type="Proteomes" id="UP000560000">
    <property type="component" value="Unassembled WGS sequence"/>
</dbReference>
<dbReference type="RefSeq" id="WP_043100121.1">
    <property type="nucleotide sequence ID" value="NZ_JACHET010000001.1"/>
</dbReference>
<evidence type="ECO:0000313" key="4">
    <source>
        <dbReference type="Proteomes" id="UP000029708"/>
    </source>
</evidence>
<evidence type="ECO:0000313" key="3">
    <source>
        <dbReference type="EMBL" id="MBB6183846.1"/>
    </source>
</evidence>
<feature type="compositionally biased region" description="Basic and acidic residues" evidence="1">
    <location>
        <begin position="8"/>
        <end position="21"/>
    </location>
</feature>
<dbReference type="HOGENOM" id="CLU_141633_2_0_6"/>
<evidence type="ECO:0000256" key="1">
    <source>
        <dbReference type="SAM" id="MobiDB-lite"/>
    </source>
</evidence>
<evidence type="ECO:0000313" key="5">
    <source>
        <dbReference type="Proteomes" id="UP000560000"/>
    </source>
</evidence>
<dbReference type="AlphaFoldDB" id="A0A099CV30"/>
<name>A0A099CV30_9GAMM</name>
<protein>
    <recommendedName>
        <fullName evidence="6">PilZ domain-containing protein</fullName>
    </recommendedName>
</protein>